<organism evidence="2 3">
    <name type="scientific">Leptothrix discophora</name>
    <dbReference type="NCBI Taxonomy" id="89"/>
    <lineage>
        <taxon>Bacteria</taxon>
        <taxon>Pseudomonadati</taxon>
        <taxon>Pseudomonadota</taxon>
        <taxon>Betaproteobacteria</taxon>
        <taxon>Burkholderiales</taxon>
        <taxon>Sphaerotilaceae</taxon>
        <taxon>Leptothrix</taxon>
    </lineage>
</organism>
<dbReference type="EMBL" id="JAUZEE010000013">
    <property type="protein sequence ID" value="MDP4302667.1"/>
    <property type="molecule type" value="Genomic_DNA"/>
</dbReference>
<keyword evidence="2" id="KW-0378">Hydrolase</keyword>
<evidence type="ECO:0000313" key="2">
    <source>
        <dbReference type="EMBL" id="MDP4302667.1"/>
    </source>
</evidence>
<dbReference type="SUPFAM" id="SSF53474">
    <property type="entry name" value="alpha/beta-Hydrolases"/>
    <property type="match status" value="1"/>
</dbReference>
<dbReference type="InterPro" id="IPR000073">
    <property type="entry name" value="AB_hydrolase_1"/>
</dbReference>
<dbReference type="GO" id="GO:0016787">
    <property type="term" value="F:hydrolase activity"/>
    <property type="evidence" value="ECO:0007669"/>
    <property type="project" value="UniProtKB-KW"/>
</dbReference>
<dbReference type="PRINTS" id="PR00111">
    <property type="entry name" value="ABHYDROLASE"/>
</dbReference>
<proteinExistence type="predicted"/>
<comment type="caution">
    <text evidence="2">The sequence shown here is derived from an EMBL/GenBank/DDBJ whole genome shotgun (WGS) entry which is preliminary data.</text>
</comment>
<dbReference type="InterPro" id="IPR029058">
    <property type="entry name" value="AB_hydrolase_fold"/>
</dbReference>
<dbReference type="InterPro" id="IPR050266">
    <property type="entry name" value="AB_hydrolase_sf"/>
</dbReference>
<evidence type="ECO:0000313" key="3">
    <source>
        <dbReference type="Proteomes" id="UP001235760"/>
    </source>
</evidence>
<gene>
    <name evidence="2" type="ORF">Q8X39_18675</name>
</gene>
<name>A0ABT9G844_LEPDI</name>
<evidence type="ECO:0000259" key="1">
    <source>
        <dbReference type="Pfam" id="PF12697"/>
    </source>
</evidence>
<reference evidence="2 3" key="1">
    <citation type="submission" date="2023-08" db="EMBL/GenBank/DDBJ databases">
        <authorList>
            <person name="Roldan D.M."/>
            <person name="Menes R.J."/>
        </authorList>
    </citation>
    <scope>NUCLEOTIDE SEQUENCE [LARGE SCALE GENOMIC DNA]</scope>
    <source>
        <strain evidence="2 3">CCM 2812</strain>
    </source>
</reference>
<dbReference type="Gene3D" id="3.40.50.1820">
    <property type="entry name" value="alpha/beta hydrolase"/>
    <property type="match status" value="1"/>
</dbReference>
<dbReference type="RefSeq" id="WP_305751206.1">
    <property type="nucleotide sequence ID" value="NZ_JAUZEE010000013.1"/>
</dbReference>
<accession>A0ABT9G844</accession>
<protein>
    <submittedName>
        <fullName evidence="2">Alpha/beta hydrolase</fullName>
    </submittedName>
</protein>
<dbReference type="Proteomes" id="UP001235760">
    <property type="component" value="Unassembled WGS sequence"/>
</dbReference>
<keyword evidence="3" id="KW-1185">Reference proteome</keyword>
<dbReference type="PROSITE" id="PS51257">
    <property type="entry name" value="PROKAR_LIPOPROTEIN"/>
    <property type="match status" value="1"/>
</dbReference>
<feature type="domain" description="AB hydrolase-1" evidence="1">
    <location>
        <begin position="58"/>
        <end position="264"/>
    </location>
</feature>
<dbReference type="Pfam" id="PF12697">
    <property type="entry name" value="Abhydrolase_6"/>
    <property type="match status" value="1"/>
</dbReference>
<sequence length="278" mass="30418">MHQRPVQVLHRRHGWAALVGSFLLAACAQVPRQGYTAASVGTMAYALSGPETTPVVVLQSGLGDGRMTWSTVWPQLTASHRVFALDRPGYGDSPSTTSPRDPCQVARDLHAALRDAKVPPPYLLVGHSLGGLYQDVFARLYPDETAGLLLLDPTHPEHGATLQRETPKTAALLSGLRSTVFTPTMRAEFDAQAQCLDGLPPWPSGLPARLLFSGRFGPLDTDEFQHVLMRLRLDWQQRLGASAETVPTSGHYLHRDAPERVVQAIERLLNEATTPARR</sequence>
<dbReference type="PANTHER" id="PTHR43798:SF33">
    <property type="entry name" value="HYDROLASE, PUTATIVE (AFU_ORTHOLOGUE AFUA_2G14860)-RELATED"/>
    <property type="match status" value="1"/>
</dbReference>
<dbReference type="PANTHER" id="PTHR43798">
    <property type="entry name" value="MONOACYLGLYCEROL LIPASE"/>
    <property type="match status" value="1"/>
</dbReference>